<evidence type="ECO:0000256" key="4">
    <source>
        <dbReference type="ARBA" id="ARBA00022692"/>
    </source>
</evidence>
<evidence type="ECO:0000313" key="9">
    <source>
        <dbReference type="EMBL" id="SOB58312.1"/>
    </source>
</evidence>
<keyword evidence="5 7" id="KW-1133">Transmembrane helix</keyword>
<evidence type="ECO:0000256" key="2">
    <source>
        <dbReference type="ARBA" id="ARBA00022475"/>
    </source>
</evidence>
<evidence type="ECO:0000256" key="1">
    <source>
        <dbReference type="ARBA" id="ARBA00004429"/>
    </source>
</evidence>
<organism evidence="9 10">
    <name type="scientific">Pseudodesulfovibrio profundus</name>
    <dbReference type="NCBI Taxonomy" id="57320"/>
    <lineage>
        <taxon>Bacteria</taxon>
        <taxon>Pseudomonadati</taxon>
        <taxon>Thermodesulfobacteriota</taxon>
        <taxon>Desulfovibrionia</taxon>
        <taxon>Desulfovibrionales</taxon>
        <taxon>Desulfovibrionaceae</taxon>
    </lineage>
</organism>
<feature type="transmembrane region" description="Helical" evidence="7">
    <location>
        <begin position="364"/>
        <end position="393"/>
    </location>
</feature>
<comment type="subcellular location">
    <subcellularLocation>
        <location evidence="1">Cell inner membrane</location>
        <topology evidence="1">Multi-pass membrane protein</topology>
    </subcellularLocation>
</comment>
<name>A0A2C8F8X1_9BACT</name>
<dbReference type="PANTHER" id="PTHR33362">
    <property type="entry name" value="SIALIC ACID TRAP TRANSPORTER PERMEASE PROTEIN SIAT-RELATED"/>
    <property type="match status" value="1"/>
</dbReference>
<evidence type="ECO:0000256" key="6">
    <source>
        <dbReference type="ARBA" id="ARBA00023136"/>
    </source>
</evidence>
<evidence type="ECO:0000256" key="3">
    <source>
        <dbReference type="ARBA" id="ARBA00022519"/>
    </source>
</evidence>
<dbReference type="AlphaFoldDB" id="A0A2C8F8X1"/>
<dbReference type="InterPro" id="IPR010656">
    <property type="entry name" value="DctM"/>
</dbReference>
<sequence>MDPITVGIVGTLLLLAVIFVLRIPVGFAMAIIGFGGFAYVLNWNAATGMLGTELWNVFSKYGLTVIPLFILMGQICFYSGVNERLYKSAYAWMGEIRGGIAMTTILACAGFAAICGSNSATAATMSTVALPEMKKFKYNPILSTGSVAAGATLGVIIPPSVVLIIIGLQTSQSIAQLFIGGMVPGVLLTALFLGTVWYLCKKNPDWGPAGPKTTFKEKCASLPGSIEMIILFILVMGGLFLGFFTPTEAGAAGAALALLISVISGQMSLKKFWMAVNDSLKISCMIMVIILGAVIFGRFLAITRLPFEAAGFVAGLPIPPLVIIMVICLIYVIGGMVMDALALLLVTIPIFFPVVTAMGYDPLWFGVLITVVTTLGAITPPVGVNTFIVASMAKDVPMTDVFKGVTYFMVAYCLCVALMLAFPGIVTFIPHLMQ</sequence>
<feature type="transmembrane region" description="Helical" evidence="7">
    <location>
        <begin position="61"/>
        <end position="80"/>
    </location>
</feature>
<gene>
    <name evidence="9" type="ORF">DPRO_1418</name>
</gene>
<dbReference type="GO" id="GO:0022857">
    <property type="term" value="F:transmembrane transporter activity"/>
    <property type="evidence" value="ECO:0007669"/>
    <property type="project" value="TreeGrafter"/>
</dbReference>
<dbReference type="RefSeq" id="WP_097011390.1">
    <property type="nucleotide sequence ID" value="NZ_LT907975.1"/>
</dbReference>
<dbReference type="EMBL" id="LT907975">
    <property type="protein sequence ID" value="SOB58312.1"/>
    <property type="molecule type" value="Genomic_DNA"/>
</dbReference>
<feature type="transmembrane region" description="Helical" evidence="7">
    <location>
        <begin position="405"/>
        <end position="429"/>
    </location>
</feature>
<accession>A0A2C8F8X1</accession>
<evidence type="ECO:0000256" key="5">
    <source>
        <dbReference type="ARBA" id="ARBA00022989"/>
    </source>
</evidence>
<keyword evidence="3" id="KW-0997">Cell inner membrane</keyword>
<dbReference type="KEGG" id="pprf:DPRO_1418"/>
<proteinExistence type="predicted"/>
<dbReference type="Proteomes" id="UP000219215">
    <property type="component" value="Chromosome DPRO"/>
</dbReference>
<feature type="transmembrane region" description="Helical" evidence="7">
    <location>
        <begin position="141"/>
        <end position="168"/>
    </location>
</feature>
<dbReference type="InterPro" id="IPR004681">
    <property type="entry name" value="TRAP_DctM"/>
</dbReference>
<protein>
    <submittedName>
        <fullName evidence="9">TRAP dicarboxylate transporter, DctM subunit</fullName>
    </submittedName>
</protein>
<feature type="transmembrane region" description="Helical" evidence="7">
    <location>
        <begin position="220"/>
        <end position="244"/>
    </location>
</feature>
<feature type="transmembrane region" description="Helical" evidence="7">
    <location>
        <begin position="174"/>
        <end position="199"/>
    </location>
</feature>
<evidence type="ECO:0000256" key="7">
    <source>
        <dbReference type="SAM" id="Phobius"/>
    </source>
</evidence>
<feature type="transmembrane region" description="Helical" evidence="7">
    <location>
        <begin position="281"/>
        <end position="303"/>
    </location>
</feature>
<dbReference type="GO" id="GO:0005886">
    <property type="term" value="C:plasma membrane"/>
    <property type="evidence" value="ECO:0007669"/>
    <property type="project" value="UniProtKB-SubCell"/>
</dbReference>
<keyword evidence="10" id="KW-1185">Reference proteome</keyword>
<dbReference type="NCBIfam" id="TIGR00786">
    <property type="entry name" value="dctM"/>
    <property type="match status" value="1"/>
</dbReference>
<dbReference type="OrthoDB" id="5404879at2"/>
<keyword evidence="4 7" id="KW-0812">Transmembrane</keyword>
<feature type="transmembrane region" description="Helical" evidence="7">
    <location>
        <begin position="100"/>
        <end position="120"/>
    </location>
</feature>
<dbReference type="PANTHER" id="PTHR33362:SF5">
    <property type="entry name" value="C4-DICARBOXYLATE TRAP TRANSPORTER LARGE PERMEASE PROTEIN DCTM"/>
    <property type="match status" value="1"/>
</dbReference>
<keyword evidence="6 7" id="KW-0472">Membrane</keyword>
<dbReference type="Pfam" id="PF06808">
    <property type="entry name" value="DctM"/>
    <property type="match status" value="1"/>
</dbReference>
<feature type="transmembrane region" description="Helical" evidence="7">
    <location>
        <begin position="340"/>
        <end position="358"/>
    </location>
</feature>
<dbReference type="PIRSF" id="PIRSF006066">
    <property type="entry name" value="HI0050"/>
    <property type="match status" value="1"/>
</dbReference>
<feature type="domain" description="TRAP C4-dicarboxylate transport system permease DctM subunit" evidence="8">
    <location>
        <begin position="13"/>
        <end position="425"/>
    </location>
</feature>
<reference evidence="10" key="1">
    <citation type="submission" date="2017-09" db="EMBL/GenBank/DDBJ databases">
        <authorList>
            <person name="Regsiter A."/>
            <person name="William W."/>
        </authorList>
    </citation>
    <scope>NUCLEOTIDE SEQUENCE [LARGE SCALE GENOMIC DNA]</scope>
    <source>
        <strain evidence="10">500-1</strain>
    </source>
</reference>
<evidence type="ECO:0000259" key="8">
    <source>
        <dbReference type="Pfam" id="PF06808"/>
    </source>
</evidence>
<keyword evidence="2" id="KW-1003">Cell membrane</keyword>
<feature type="transmembrane region" description="Helical" evidence="7">
    <location>
        <begin position="12"/>
        <end position="41"/>
    </location>
</feature>
<evidence type="ECO:0000313" key="10">
    <source>
        <dbReference type="Proteomes" id="UP000219215"/>
    </source>
</evidence>
<feature type="transmembrane region" description="Helical" evidence="7">
    <location>
        <begin position="309"/>
        <end position="333"/>
    </location>
</feature>